<organism evidence="3 4">
    <name type="scientific">Candidatus Thiodictyon syntrophicum</name>
    <dbReference type="NCBI Taxonomy" id="1166950"/>
    <lineage>
        <taxon>Bacteria</taxon>
        <taxon>Pseudomonadati</taxon>
        <taxon>Pseudomonadota</taxon>
        <taxon>Gammaproteobacteria</taxon>
        <taxon>Chromatiales</taxon>
        <taxon>Chromatiaceae</taxon>
        <taxon>Thiodictyon</taxon>
    </lineage>
</organism>
<dbReference type="EMBL" id="CP020370">
    <property type="protein sequence ID" value="AUB83129.1"/>
    <property type="molecule type" value="Genomic_DNA"/>
</dbReference>
<dbReference type="OrthoDB" id="9804804at2"/>
<dbReference type="RefSeq" id="WP_100920825.1">
    <property type="nucleotide sequence ID" value="NZ_CP020370.1"/>
</dbReference>
<dbReference type="InterPro" id="IPR021309">
    <property type="entry name" value="YgaP-like_TM"/>
</dbReference>
<dbReference type="Proteomes" id="UP000232638">
    <property type="component" value="Chromosome"/>
</dbReference>
<reference evidence="3 4" key="1">
    <citation type="submission" date="2017-03" db="EMBL/GenBank/DDBJ databases">
        <title>Complete genome sequence of Candidatus 'Thiodictyon syntrophicum' sp. nov. strain Cad16T, a photolithoautotroph purple sulfur bacterium isolated from an alpine meromictic lake.</title>
        <authorList>
            <person name="Luedin S.M."/>
            <person name="Pothier J.F."/>
            <person name="Danza F."/>
            <person name="Storelli N."/>
            <person name="Wittwer M."/>
            <person name="Tonolla M."/>
        </authorList>
    </citation>
    <scope>NUCLEOTIDE SEQUENCE [LARGE SCALE GENOMIC DNA]</scope>
    <source>
        <strain evidence="3 4">Cad16T</strain>
    </source>
</reference>
<dbReference type="KEGG" id="tsy:THSYN_20725"/>
<sequence>MSFDFRKANVGDSDRAIRFLLGFGLILVGFVHHSRTVGVIGVLLILTAYLRTCPVYTLIDFKTNKGEAPAGK</sequence>
<keyword evidence="1" id="KW-1133">Transmembrane helix</keyword>
<dbReference type="AlphaFoldDB" id="A0A2K8UCH7"/>
<protein>
    <recommendedName>
        <fullName evidence="2">Inner membrane protein YgaP-like transmembrane domain-containing protein</fullName>
    </recommendedName>
</protein>
<proteinExistence type="predicted"/>
<feature type="transmembrane region" description="Helical" evidence="1">
    <location>
        <begin position="39"/>
        <end position="59"/>
    </location>
</feature>
<evidence type="ECO:0000256" key="1">
    <source>
        <dbReference type="SAM" id="Phobius"/>
    </source>
</evidence>
<keyword evidence="1" id="KW-0812">Transmembrane</keyword>
<feature type="transmembrane region" description="Helical" evidence="1">
    <location>
        <begin position="16"/>
        <end position="33"/>
    </location>
</feature>
<feature type="domain" description="Inner membrane protein YgaP-like transmembrane" evidence="2">
    <location>
        <begin position="7"/>
        <end position="65"/>
    </location>
</feature>
<dbReference type="Pfam" id="PF11127">
    <property type="entry name" value="YgaP-like_TM"/>
    <property type="match status" value="1"/>
</dbReference>
<keyword evidence="4" id="KW-1185">Reference proteome</keyword>
<gene>
    <name evidence="3" type="ORF">THSYN_20725</name>
</gene>
<evidence type="ECO:0000313" key="3">
    <source>
        <dbReference type="EMBL" id="AUB83129.1"/>
    </source>
</evidence>
<keyword evidence="1" id="KW-0472">Membrane</keyword>
<name>A0A2K8UCH7_9GAMM</name>
<evidence type="ECO:0000259" key="2">
    <source>
        <dbReference type="Pfam" id="PF11127"/>
    </source>
</evidence>
<accession>A0A2K8UCH7</accession>
<evidence type="ECO:0000313" key="4">
    <source>
        <dbReference type="Proteomes" id="UP000232638"/>
    </source>
</evidence>